<accession>A0AAD9FVG2</accession>
<feature type="compositionally biased region" description="Acidic residues" evidence="1">
    <location>
        <begin position="242"/>
        <end position="255"/>
    </location>
</feature>
<feature type="compositionally biased region" description="Acidic residues" evidence="1">
    <location>
        <begin position="334"/>
        <end position="343"/>
    </location>
</feature>
<feature type="compositionally biased region" description="Polar residues" evidence="1">
    <location>
        <begin position="199"/>
        <end position="208"/>
    </location>
</feature>
<gene>
    <name evidence="3" type="ORF">DB88DRAFT_513992</name>
</gene>
<feature type="transmembrane region" description="Helical" evidence="2">
    <location>
        <begin position="49"/>
        <end position="66"/>
    </location>
</feature>
<keyword evidence="2" id="KW-0812">Transmembrane</keyword>
<dbReference type="EMBL" id="JAODAN010000001">
    <property type="protein sequence ID" value="KAK1926876.1"/>
    <property type="molecule type" value="Genomic_DNA"/>
</dbReference>
<keyword evidence="2" id="KW-1133">Transmembrane helix</keyword>
<reference evidence="3" key="1">
    <citation type="submission" date="2023-02" db="EMBL/GenBank/DDBJ databases">
        <title>Identification and recombinant expression of a fungal hydrolase from Papiliotrema laurentii that hydrolyzes apple cutin and clears colloidal polyester polyurethane.</title>
        <authorList>
            <consortium name="DOE Joint Genome Institute"/>
            <person name="Roman V.A."/>
            <person name="Bojanowski C."/>
            <person name="Crable B.R."/>
            <person name="Wagner D.N."/>
            <person name="Hung C.S."/>
            <person name="Nadeau L.J."/>
            <person name="Schratz L."/>
            <person name="Haridas S."/>
            <person name="Pangilinan J."/>
            <person name="Lipzen A."/>
            <person name="Na H."/>
            <person name="Yan M."/>
            <person name="Ng V."/>
            <person name="Grigoriev I.V."/>
            <person name="Spatafora J.W."/>
            <person name="Barlow D."/>
            <person name="Biffinger J."/>
            <person name="Kelley-Loughnane N."/>
            <person name="Varaljay V.A."/>
            <person name="Crookes-Goodson W.J."/>
        </authorList>
    </citation>
    <scope>NUCLEOTIDE SEQUENCE</scope>
    <source>
        <strain evidence="3">5307AH</strain>
    </source>
</reference>
<name>A0AAD9FVG2_PAPLA</name>
<feature type="region of interest" description="Disordered" evidence="1">
    <location>
        <begin position="158"/>
        <end position="177"/>
    </location>
</feature>
<feature type="compositionally biased region" description="Pro residues" evidence="1">
    <location>
        <begin position="219"/>
        <end position="238"/>
    </location>
</feature>
<evidence type="ECO:0000313" key="3">
    <source>
        <dbReference type="EMBL" id="KAK1926876.1"/>
    </source>
</evidence>
<protein>
    <submittedName>
        <fullName evidence="3">Uncharacterized protein</fullName>
    </submittedName>
</protein>
<feature type="compositionally biased region" description="Basic and acidic residues" evidence="1">
    <location>
        <begin position="411"/>
        <end position="426"/>
    </location>
</feature>
<sequence>MPGRVRYRSLVTRLLDGIREWSARLTHEYEVVYPPLVYLAEKLNRPPHVLLNALFIVLAIILVVNPQDVSAMLSDLIIFLPLFLTSLDHLQGIEGARDSDDTVLATKLRVDLWISYTALIIFETSVGRDRLNDNMSLYWIIKVGLMFSVYLFGRRGPPMPDRRPKKQPPPLVLAASNFSSRSIPLQMTRALKQEYKQSAGHNPESQAKSSDHHERGLPPARPPSPRSPEPPCPSPPNAPEVAESDDTLDSEEEDSGDRSTDNIGRVGRGRSSVSPSADYAQASEVGDSPATEDDSPTIEAAETSPLNEERNGPLHSPSQHPDLQYSHPGALSVDIDDAEDADVESTGSSPGSASSAFATILRSKTVPRSSGAQTQEVNIQHPTSLQGEPQNANPPEAVPQTVKTGFSGRPLPDDDSARLEEERTEQIRMTTLSNPVGVPT</sequence>
<evidence type="ECO:0000256" key="1">
    <source>
        <dbReference type="SAM" id="MobiDB-lite"/>
    </source>
</evidence>
<dbReference type="Proteomes" id="UP001182556">
    <property type="component" value="Unassembled WGS sequence"/>
</dbReference>
<keyword evidence="4" id="KW-1185">Reference proteome</keyword>
<evidence type="ECO:0000313" key="4">
    <source>
        <dbReference type="Proteomes" id="UP001182556"/>
    </source>
</evidence>
<evidence type="ECO:0000256" key="2">
    <source>
        <dbReference type="SAM" id="Phobius"/>
    </source>
</evidence>
<comment type="caution">
    <text evidence="3">The sequence shown here is derived from an EMBL/GenBank/DDBJ whole genome shotgun (WGS) entry which is preliminary data.</text>
</comment>
<feature type="region of interest" description="Disordered" evidence="1">
    <location>
        <begin position="195"/>
        <end position="440"/>
    </location>
</feature>
<keyword evidence="2" id="KW-0472">Membrane</keyword>
<organism evidence="3 4">
    <name type="scientific">Papiliotrema laurentii</name>
    <name type="common">Cryptococcus laurentii</name>
    <dbReference type="NCBI Taxonomy" id="5418"/>
    <lineage>
        <taxon>Eukaryota</taxon>
        <taxon>Fungi</taxon>
        <taxon>Dikarya</taxon>
        <taxon>Basidiomycota</taxon>
        <taxon>Agaricomycotina</taxon>
        <taxon>Tremellomycetes</taxon>
        <taxon>Tremellales</taxon>
        <taxon>Rhynchogastremaceae</taxon>
        <taxon>Papiliotrema</taxon>
    </lineage>
</organism>
<dbReference type="AlphaFoldDB" id="A0AAD9FVG2"/>
<proteinExistence type="predicted"/>
<feature type="compositionally biased region" description="Low complexity" evidence="1">
    <location>
        <begin position="344"/>
        <end position="359"/>
    </location>
</feature>
<feature type="compositionally biased region" description="Polar residues" evidence="1">
    <location>
        <begin position="366"/>
        <end position="393"/>
    </location>
</feature>